<comment type="similarity">
    <text evidence="2">Belongs to the acetate uptake transporter (AceTr) (TC 2.A.96) family.</text>
</comment>
<dbReference type="InterPro" id="IPR036291">
    <property type="entry name" value="NAD(P)-bd_dom_sf"/>
</dbReference>
<feature type="domain" description="Enoyl reductase (ER)" evidence="10">
    <location>
        <begin position="176"/>
        <end position="568"/>
    </location>
</feature>
<name>A0A8H7B176_9PLEO</name>
<dbReference type="SUPFAM" id="SSF51735">
    <property type="entry name" value="NAD(P)-binding Rossmann-fold domains"/>
    <property type="match status" value="2"/>
</dbReference>
<dbReference type="SMART" id="SM00829">
    <property type="entry name" value="PKS_ER"/>
    <property type="match status" value="1"/>
</dbReference>
<feature type="transmembrane region" description="Helical" evidence="9">
    <location>
        <begin position="140"/>
        <end position="159"/>
    </location>
</feature>
<evidence type="ECO:0000256" key="4">
    <source>
        <dbReference type="ARBA" id="ARBA00011245"/>
    </source>
</evidence>
<evidence type="ECO:0000256" key="1">
    <source>
        <dbReference type="ARBA" id="ARBA00004141"/>
    </source>
</evidence>
<feature type="transmembrane region" description="Helical" evidence="9">
    <location>
        <begin position="171"/>
        <end position="191"/>
    </location>
</feature>
<organism evidence="11 12">
    <name type="scientific">Alternaria burnsii</name>
    <dbReference type="NCBI Taxonomy" id="1187904"/>
    <lineage>
        <taxon>Eukaryota</taxon>
        <taxon>Fungi</taxon>
        <taxon>Dikarya</taxon>
        <taxon>Ascomycota</taxon>
        <taxon>Pezizomycotina</taxon>
        <taxon>Dothideomycetes</taxon>
        <taxon>Pleosporomycetidae</taxon>
        <taxon>Pleosporales</taxon>
        <taxon>Pleosporineae</taxon>
        <taxon>Pleosporaceae</taxon>
        <taxon>Alternaria</taxon>
        <taxon>Alternaria sect. Alternaria</taxon>
    </lineage>
</organism>
<dbReference type="InterPro" id="IPR000791">
    <property type="entry name" value="Gpr1/Fun34/SatP-like"/>
</dbReference>
<dbReference type="Gene3D" id="3.90.180.10">
    <property type="entry name" value="Medium-chain alcohol dehydrogenases, catalytic domain"/>
    <property type="match status" value="2"/>
</dbReference>
<feature type="transmembrane region" description="Helical" evidence="9">
    <location>
        <begin position="59"/>
        <end position="78"/>
    </location>
</feature>
<evidence type="ECO:0000259" key="10">
    <source>
        <dbReference type="SMART" id="SM00829"/>
    </source>
</evidence>
<gene>
    <name evidence="11" type="ORF">GT037_007190</name>
</gene>
<feature type="transmembrane region" description="Helical" evidence="9">
    <location>
        <begin position="84"/>
        <end position="103"/>
    </location>
</feature>
<sequence length="574" mass="60764">MSLLAPTTQQNERPRLDGILRSELHMANPGPLGFGSFATTLMTLSLSMMGVGDVSNQSVFIANLCFLAGIGLLISAQWEMVRAFYYGGYGVLLMPSMGIVDSYGGKTAEYYNAFGLYLGVWSVFNFCFFIASLSTNVANIIIYSALEISYILNCAANFAMAQEKWSIGHTLTVGAGAFGLISALTGFYVLVQDHFIAVATKAVALNPADWEMVEDHPSKGAIGGYGYSGVVEEMGNCVKGLKVGDGVAGFAQGETLAVQFARLSGAKVFATASLPNIDFVKELGADHVFDYKDRCYGGKIRKASNDESKPVFDCMAEHGKEKICATAISSKGGKYSGLSLEALNDLPRQDVKHGWNFGYTGLGREAYLENIVKIPGNVSFAHAAVATDAVSTAYHAVVVEGNVMETSTVAIVGLGGLGLNALAIAAARGAQVYGVDIITSKFEKAISMGAIQCATSLSHLSTQHFDVIIDFAGAQSTVEAAVTTVKLGGIVVVVGLASDTIKLSTTDIVTRNITIRGSTSASIEDLHNVLGLISSGVIQPLVEEIAFHDIPKELERLSSKQVTGRLFTVPVPDM</sequence>
<comment type="subcellular location">
    <subcellularLocation>
        <location evidence="1">Membrane</location>
        <topology evidence="1">Multi-pass membrane protein</topology>
    </subcellularLocation>
</comment>
<feature type="transmembrane region" description="Helical" evidence="9">
    <location>
        <begin position="32"/>
        <end position="52"/>
    </location>
</feature>
<dbReference type="PANTHER" id="PTHR45348:SF2">
    <property type="entry name" value="ZINC-TYPE ALCOHOL DEHYDROGENASE-LIKE PROTEIN C2E1P3.01"/>
    <property type="match status" value="1"/>
</dbReference>
<reference evidence="11" key="2">
    <citation type="submission" date="2020-08" db="EMBL/GenBank/DDBJ databases">
        <title>Draft Genome Sequence of Cumin Blight Pathogen Alternaria burnsii.</title>
        <authorList>
            <person name="Feng Z."/>
        </authorList>
    </citation>
    <scope>NUCLEOTIDE SEQUENCE</scope>
    <source>
        <strain evidence="11">CBS107.38</strain>
    </source>
</reference>
<dbReference type="GO" id="GO:0016651">
    <property type="term" value="F:oxidoreductase activity, acting on NAD(P)H"/>
    <property type="evidence" value="ECO:0007669"/>
    <property type="project" value="InterPro"/>
</dbReference>
<evidence type="ECO:0000313" key="11">
    <source>
        <dbReference type="EMBL" id="KAF7674430.1"/>
    </source>
</evidence>
<dbReference type="Pfam" id="PF01184">
    <property type="entry name" value="Gpr1_Fun34_YaaH"/>
    <property type="match status" value="1"/>
</dbReference>
<keyword evidence="12" id="KW-1185">Reference proteome</keyword>
<dbReference type="SUPFAM" id="SSF50129">
    <property type="entry name" value="GroES-like"/>
    <property type="match status" value="1"/>
</dbReference>
<evidence type="ECO:0000256" key="9">
    <source>
        <dbReference type="SAM" id="Phobius"/>
    </source>
</evidence>
<evidence type="ECO:0000256" key="3">
    <source>
        <dbReference type="ARBA" id="ARBA00008072"/>
    </source>
</evidence>
<dbReference type="GO" id="GO:0016020">
    <property type="term" value="C:membrane"/>
    <property type="evidence" value="ECO:0007669"/>
    <property type="project" value="UniProtKB-SubCell"/>
</dbReference>
<comment type="similarity">
    <text evidence="3">Belongs to the zinc-containing alcohol dehydrogenase family.</text>
</comment>
<evidence type="ECO:0000256" key="5">
    <source>
        <dbReference type="ARBA" id="ARBA00022692"/>
    </source>
</evidence>
<evidence type="ECO:0000313" key="12">
    <source>
        <dbReference type="Proteomes" id="UP000596902"/>
    </source>
</evidence>
<evidence type="ECO:0000256" key="6">
    <source>
        <dbReference type="ARBA" id="ARBA00022989"/>
    </source>
</evidence>
<protein>
    <submittedName>
        <fullName evidence="11">Polyketide enoylreductase</fullName>
    </submittedName>
</protein>
<dbReference type="InterPro" id="IPR047122">
    <property type="entry name" value="Trans-enoyl_RdTase-like"/>
</dbReference>
<dbReference type="Pfam" id="PF00107">
    <property type="entry name" value="ADH_zinc_N"/>
    <property type="match status" value="2"/>
</dbReference>
<comment type="caution">
    <text evidence="11">The sequence shown here is derived from an EMBL/GenBank/DDBJ whole genome shotgun (WGS) entry which is preliminary data.</text>
</comment>
<proteinExistence type="inferred from homology"/>
<dbReference type="InterPro" id="IPR011032">
    <property type="entry name" value="GroES-like_sf"/>
</dbReference>
<dbReference type="Pfam" id="PF08240">
    <property type="entry name" value="ADH_N"/>
    <property type="match status" value="1"/>
</dbReference>
<accession>A0A8H7B176</accession>
<dbReference type="GeneID" id="62205415"/>
<keyword evidence="7" id="KW-0560">Oxidoreductase</keyword>
<dbReference type="AlphaFoldDB" id="A0A8H7B176"/>
<keyword evidence="6 9" id="KW-1133">Transmembrane helix</keyword>
<comment type="subunit">
    <text evidence="4">Monomer.</text>
</comment>
<feature type="transmembrane region" description="Helical" evidence="9">
    <location>
        <begin position="115"/>
        <end position="134"/>
    </location>
</feature>
<reference evidence="11" key="1">
    <citation type="submission" date="2020-01" db="EMBL/GenBank/DDBJ databases">
        <authorList>
            <person name="Feng Z.H.Z."/>
        </authorList>
    </citation>
    <scope>NUCLEOTIDE SEQUENCE</scope>
    <source>
        <strain evidence="11">CBS107.38</strain>
    </source>
</reference>
<evidence type="ECO:0000256" key="8">
    <source>
        <dbReference type="ARBA" id="ARBA00023136"/>
    </source>
</evidence>
<dbReference type="InterPro" id="IPR013154">
    <property type="entry name" value="ADH-like_N"/>
</dbReference>
<keyword evidence="5 9" id="KW-0812">Transmembrane</keyword>
<keyword evidence="8 9" id="KW-0472">Membrane</keyword>
<evidence type="ECO:0000256" key="7">
    <source>
        <dbReference type="ARBA" id="ARBA00023002"/>
    </source>
</evidence>
<dbReference type="InterPro" id="IPR020843">
    <property type="entry name" value="ER"/>
</dbReference>
<evidence type="ECO:0000256" key="2">
    <source>
        <dbReference type="ARBA" id="ARBA00005587"/>
    </source>
</evidence>
<dbReference type="EMBL" id="JAAABM010000010">
    <property type="protein sequence ID" value="KAF7674430.1"/>
    <property type="molecule type" value="Genomic_DNA"/>
</dbReference>
<dbReference type="Proteomes" id="UP000596902">
    <property type="component" value="Unassembled WGS sequence"/>
</dbReference>
<dbReference type="InterPro" id="IPR013149">
    <property type="entry name" value="ADH-like_C"/>
</dbReference>
<dbReference type="Gene3D" id="3.40.50.720">
    <property type="entry name" value="NAD(P)-binding Rossmann-like Domain"/>
    <property type="match status" value="2"/>
</dbReference>
<dbReference type="PANTHER" id="PTHR45348">
    <property type="entry name" value="HYPOTHETICAL OXIDOREDUCTASE (EUROFUNG)"/>
    <property type="match status" value="1"/>
</dbReference>
<dbReference type="RefSeq" id="XP_038784725.1">
    <property type="nucleotide sequence ID" value="XM_038932237.1"/>
</dbReference>